<proteinExistence type="predicted"/>
<reference evidence="3" key="1">
    <citation type="journal article" date="2019" name="Int. J. Syst. Evol. Microbiol.">
        <title>The Global Catalogue of Microorganisms (GCM) 10K type strain sequencing project: providing services to taxonomists for standard genome sequencing and annotation.</title>
        <authorList>
            <consortium name="The Broad Institute Genomics Platform"/>
            <consortium name="The Broad Institute Genome Sequencing Center for Infectious Disease"/>
            <person name="Wu L."/>
            <person name="Ma J."/>
        </authorList>
    </citation>
    <scope>NUCLEOTIDE SEQUENCE [LARGE SCALE GENOMIC DNA]</scope>
    <source>
        <strain evidence="3">CCM 7224</strain>
    </source>
</reference>
<accession>A0ABV9UL07</accession>
<dbReference type="PROSITE" id="PS51781">
    <property type="entry name" value="SH3B"/>
    <property type="match status" value="1"/>
</dbReference>
<name>A0ABV9UL07_9ACTN</name>
<evidence type="ECO:0000259" key="1">
    <source>
        <dbReference type="PROSITE" id="PS51781"/>
    </source>
</evidence>
<dbReference type="SMART" id="SM00287">
    <property type="entry name" value="SH3b"/>
    <property type="match status" value="1"/>
</dbReference>
<dbReference type="EMBL" id="JBHSIZ010000015">
    <property type="protein sequence ID" value="MFC4957112.1"/>
    <property type="molecule type" value="Genomic_DNA"/>
</dbReference>
<sequence length="163" mass="17228">MLATHSHQWMSGRPVVALPTAGLVTERSSDMGMSKGLRSAVASGVAVLSLGVVGVSSASAMPDPGPGAGRDVPSYQNPWSQEVRGPVRVTPMTRTVTASALRVRSGPGTDRRVRGLVFAGDRVEVLDQARNGGPYMWSHVKITRSSDGLPRGYVGWVADRYLG</sequence>
<dbReference type="Pfam" id="PF08239">
    <property type="entry name" value="SH3_3"/>
    <property type="match status" value="1"/>
</dbReference>
<organism evidence="2 3">
    <name type="scientific">Streptomyces mauvecolor</name>
    <dbReference type="NCBI Taxonomy" id="58345"/>
    <lineage>
        <taxon>Bacteria</taxon>
        <taxon>Bacillati</taxon>
        <taxon>Actinomycetota</taxon>
        <taxon>Actinomycetes</taxon>
        <taxon>Kitasatosporales</taxon>
        <taxon>Streptomycetaceae</taxon>
        <taxon>Streptomyces</taxon>
    </lineage>
</organism>
<dbReference type="InterPro" id="IPR003646">
    <property type="entry name" value="SH3-like_bac-type"/>
</dbReference>
<protein>
    <submittedName>
        <fullName evidence="2">SH3 domain-containing protein</fullName>
    </submittedName>
</protein>
<dbReference type="Gene3D" id="2.30.30.40">
    <property type="entry name" value="SH3 Domains"/>
    <property type="match status" value="1"/>
</dbReference>
<gene>
    <name evidence="2" type="ORF">ACFPFX_12515</name>
</gene>
<dbReference type="RefSeq" id="WP_381226575.1">
    <property type="nucleotide sequence ID" value="NZ_JBHSIZ010000015.1"/>
</dbReference>
<feature type="domain" description="SH3b" evidence="1">
    <location>
        <begin position="91"/>
        <end position="163"/>
    </location>
</feature>
<dbReference type="Proteomes" id="UP001595834">
    <property type="component" value="Unassembled WGS sequence"/>
</dbReference>
<evidence type="ECO:0000313" key="3">
    <source>
        <dbReference type="Proteomes" id="UP001595834"/>
    </source>
</evidence>
<keyword evidence="3" id="KW-1185">Reference proteome</keyword>
<comment type="caution">
    <text evidence="2">The sequence shown here is derived from an EMBL/GenBank/DDBJ whole genome shotgun (WGS) entry which is preliminary data.</text>
</comment>
<evidence type="ECO:0000313" key="2">
    <source>
        <dbReference type="EMBL" id="MFC4957112.1"/>
    </source>
</evidence>